<dbReference type="RefSeq" id="XP_068356305.1">
    <property type="nucleotide sequence ID" value="XM_068493339.1"/>
</dbReference>
<protein>
    <submittedName>
        <fullName evidence="2">Uncharacterized protein</fullName>
    </submittedName>
</protein>
<dbReference type="GeneID" id="94828043"/>
<evidence type="ECO:0000256" key="1">
    <source>
        <dbReference type="SAM" id="MobiDB-lite"/>
    </source>
</evidence>
<dbReference type="EMBL" id="MLAK01000838">
    <property type="protein sequence ID" value="OHT03169.1"/>
    <property type="molecule type" value="Genomic_DNA"/>
</dbReference>
<organism evidence="2 3">
    <name type="scientific">Tritrichomonas foetus</name>
    <dbReference type="NCBI Taxonomy" id="1144522"/>
    <lineage>
        <taxon>Eukaryota</taxon>
        <taxon>Metamonada</taxon>
        <taxon>Parabasalia</taxon>
        <taxon>Tritrichomonadida</taxon>
        <taxon>Tritrichomonadidae</taxon>
        <taxon>Tritrichomonas</taxon>
    </lineage>
</organism>
<dbReference type="VEuPathDB" id="TrichDB:TRFO_06851"/>
<proteinExistence type="predicted"/>
<dbReference type="Proteomes" id="UP000179807">
    <property type="component" value="Unassembled WGS sequence"/>
</dbReference>
<feature type="region of interest" description="Disordered" evidence="1">
    <location>
        <begin position="1"/>
        <end position="40"/>
    </location>
</feature>
<sequence>MSDNSRNVQAMKREQKSTNKYSEVVSPSKQRSKNSDDSDNFAYFLESNEGYEYEEHFELVSEEEEEEEDEYEEEEIQNPKILALQDLNDKNFLNIIRDSPSFLEPVDASAFFKIVLSHFTNSKLSTKVGGEILYTIRRLLHKKKILQVFADKNIIELLPFDMKEYSDFLFSIVFDLINLNPNLFSQEFSNKEHFLLTVRHNPSKALSLLSKFSQKFINEDEIDEPWYFLDILVYGASSFIIPELVNNYCSLILFLNRNSDEYRTARFANFWHVFTKYLELSEPSCHSILYTSLSMMLEMSFSDEISRLEVPIDQIVVDLHSKSNCEAALSFIIAFTKIDSHRMNQSNLISALLEASEKNIKATIVLMTLASNKAIAKTIIGDGNWALKDLPAIVDTLRLFLVIFSHQKLRSLIVELENFPMILNRFLVEFSSPGIITIVCTIVRRIPLNQQIARRLAKNGFITTFIKTALNNNDEKKISSHSLLLIVNTLAPYGRSADFLEIIPFIGSLLNDRNLCEIASYSAVKLANDKKCVKMMLKENFDDFFEKNVKKHKSDIVRRNAKKFLLLIDKE</sequence>
<feature type="compositionally biased region" description="Polar residues" evidence="1">
    <location>
        <begin position="18"/>
        <end position="29"/>
    </location>
</feature>
<comment type="caution">
    <text evidence="2">The sequence shown here is derived from an EMBL/GenBank/DDBJ whole genome shotgun (WGS) entry which is preliminary data.</text>
</comment>
<accession>A0A1J4JVK7</accession>
<name>A0A1J4JVK7_9EUKA</name>
<reference evidence="2" key="1">
    <citation type="submission" date="2016-10" db="EMBL/GenBank/DDBJ databases">
        <authorList>
            <person name="Benchimol M."/>
            <person name="Almeida L.G."/>
            <person name="Vasconcelos A.T."/>
            <person name="Perreira-Neves A."/>
            <person name="Rosa I.A."/>
            <person name="Tasca T."/>
            <person name="Bogo M.R."/>
            <person name="de Souza W."/>
        </authorList>
    </citation>
    <scope>NUCLEOTIDE SEQUENCE [LARGE SCALE GENOMIC DNA]</scope>
    <source>
        <strain evidence="2">K</strain>
    </source>
</reference>
<evidence type="ECO:0000313" key="3">
    <source>
        <dbReference type="Proteomes" id="UP000179807"/>
    </source>
</evidence>
<evidence type="ECO:0000313" key="2">
    <source>
        <dbReference type="EMBL" id="OHT03169.1"/>
    </source>
</evidence>
<gene>
    <name evidence="2" type="ORF">TRFO_06851</name>
</gene>
<keyword evidence="3" id="KW-1185">Reference proteome</keyword>
<dbReference type="AlphaFoldDB" id="A0A1J4JVK7"/>